<dbReference type="SUPFAM" id="SSF56496">
    <property type="entry name" value="Fibrinogen C-terminal domain-like"/>
    <property type="match status" value="1"/>
</dbReference>
<reference evidence="8" key="1">
    <citation type="submission" date="2014-01" db="EMBL/GenBank/DDBJ databases">
        <authorList>
            <person name="Aslett M."/>
        </authorList>
    </citation>
    <scope>NUCLEOTIDE SEQUENCE</scope>
</reference>
<keyword evidence="3" id="KW-0472">Membrane</keyword>
<dbReference type="PANTHER" id="PTHR15036:SF94">
    <property type="entry name" value="INTESTINAL NEUREXIN-LIKE"/>
    <property type="match status" value="1"/>
</dbReference>
<dbReference type="Gene3D" id="2.10.25.10">
    <property type="entry name" value="Laminin"/>
    <property type="match status" value="1"/>
</dbReference>
<feature type="domain" description="EGF-like" evidence="6">
    <location>
        <begin position="215"/>
        <end position="253"/>
    </location>
</feature>
<feature type="domain" description="EGF-like" evidence="6">
    <location>
        <begin position="870"/>
        <end position="909"/>
    </location>
</feature>
<dbReference type="PROSITE" id="PS01186">
    <property type="entry name" value="EGF_2"/>
    <property type="match status" value="1"/>
</dbReference>
<dbReference type="CDD" id="cd00054">
    <property type="entry name" value="EGF_CA"/>
    <property type="match status" value="1"/>
</dbReference>
<dbReference type="Pfam" id="PF02210">
    <property type="entry name" value="Laminin_G_2"/>
    <property type="match status" value="1"/>
</dbReference>
<dbReference type="AlphaFoldDB" id="A0A077ZIA7"/>
<keyword evidence="1 2" id="KW-1015">Disulfide bond</keyword>
<dbReference type="Gene3D" id="2.60.120.200">
    <property type="match status" value="3"/>
</dbReference>
<keyword evidence="3" id="KW-1133">Transmembrane helix</keyword>
<dbReference type="Gene3D" id="2.60.120.1000">
    <property type="match status" value="1"/>
</dbReference>
<evidence type="ECO:0000313" key="8">
    <source>
        <dbReference type="EMBL" id="CDW59534.1"/>
    </source>
</evidence>
<name>A0A077ZIA7_TRITR</name>
<organism evidence="8 9">
    <name type="scientific">Trichuris trichiura</name>
    <name type="common">Whipworm</name>
    <name type="synonym">Trichocephalus trichiurus</name>
    <dbReference type="NCBI Taxonomy" id="36087"/>
    <lineage>
        <taxon>Eukaryota</taxon>
        <taxon>Metazoa</taxon>
        <taxon>Ecdysozoa</taxon>
        <taxon>Nematoda</taxon>
        <taxon>Enoplea</taxon>
        <taxon>Dorylaimia</taxon>
        <taxon>Trichinellida</taxon>
        <taxon>Trichuridae</taxon>
        <taxon>Trichuris</taxon>
    </lineage>
</organism>
<dbReference type="InterPro" id="IPR001791">
    <property type="entry name" value="Laminin_G"/>
</dbReference>
<keyword evidence="9" id="KW-1185">Reference proteome</keyword>
<feature type="chain" id="PRO_5001728770" evidence="4">
    <location>
        <begin position="26"/>
        <end position="1428"/>
    </location>
</feature>
<feature type="domain" description="Laminin G" evidence="5">
    <location>
        <begin position="682"/>
        <end position="869"/>
    </location>
</feature>
<evidence type="ECO:0000256" key="1">
    <source>
        <dbReference type="ARBA" id="ARBA00023157"/>
    </source>
</evidence>
<dbReference type="CDD" id="cd00110">
    <property type="entry name" value="LamG"/>
    <property type="match status" value="1"/>
</dbReference>
<evidence type="ECO:0000256" key="4">
    <source>
        <dbReference type="SAM" id="SignalP"/>
    </source>
</evidence>
<dbReference type="SMART" id="SM00181">
    <property type="entry name" value="EGF"/>
    <property type="match status" value="3"/>
</dbReference>
<feature type="domain" description="Laminin G" evidence="5">
    <location>
        <begin position="917"/>
        <end position="1130"/>
    </location>
</feature>
<feature type="transmembrane region" description="Helical" evidence="3">
    <location>
        <begin position="1379"/>
        <end position="1403"/>
    </location>
</feature>
<dbReference type="InterPro" id="IPR000742">
    <property type="entry name" value="EGF"/>
</dbReference>
<keyword evidence="2" id="KW-0245">EGF-like domain</keyword>
<dbReference type="PANTHER" id="PTHR15036">
    <property type="entry name" value="PIKACHURIN-LIKE PROTEIN"/>
    <property type="match status" value="1"/>
</dbReference>
<dbReference type="InterPro" id="IPR050372">
    <property type="entry name" value="Neurexin-related_CASP"/>
</dbReference>
<reference evidence="8" key="2">
    <citation type="submission" date="2014-03" db="EMBL/GenBank/DDBJ databases">
        <title>The whipworm genome and dual-species transcriptomics of an intimate host-pathogen interaction.</title>
        <authorList>
            <person name="Foth B.J."/>
            <person name="Tsai I.J."/>
            <person name="Reid A.J."/>
            <person name="Bancroft A.J."/>
            <person name="Nichol S."/>
            <person name="Tracey A."/>
            <person name="Holroyd N."/>
            <person name="Cotton J.A."/>
            <person name="Stanley E.J."/>
            <person name="Zarowiecki M."/>
            <person name="Liu J.Z."/>
            <person name="Huckvale T."/>
            <person name="Cooper P.J."/>
            <person name="Grencis R.K."/>
            <person name="Berriman M."/>
        </authorList>
    </citation>
    <scope>NUCLEOTIDE SEQUENCE [LARGE SCALE GENOMIC DNA]</scope>
</reference>
<evidence type="ECO:0000256" key="3">
    <source>
        <dbReference type="SAM" id="Phobius"/>
    </source>
</evidence>
<dbReference type="PROSITE" id="PS50025">
    <property type="entry name" value="LAM_G_DOMAIN"/>
    <property type="match status" value="2"/>
</dbReference>
<sequence>MYNGHLTHLWVVLQVVRILLPICATHVDQDGREWFTLMSHHSYVTFSPFLWNCTGDFGYRVDLKTRSNTGNILGVQAADATSDRPIFNAYVSLKYKVLFLTIALSGHSNIVALRHCSTDLADGQSHYIIVTIQCWPLRVSLRVDDEEEQEAFLPGSIDALSTLQLKVRAGFGHESSSSYPRLAAVGCFQIGIFENGIAVQTEVLHRSSDAYMTCVNQCSGHPCRHVQSNRCINFYNDLRCNCFGSGYDGSRCESDGKALFFDGKQQLLYRLKEENSQPSRIAITATNNAQTAHNFMVISWQNENRHGEHRLTISLINGTTARIDSGKKALLCPLPTLSETQSAFVLYIKFEYHTRSAYVKTKFSSTRCQFWLGDVEDILILKSIQVGMDSPDSGNFVGCIKEFYVDYTSIVAKAIDPYDANTRIKHPITIGCQDDKEIPPSKQKNFICDHFYCRHGTTCEEGDNGLLRCNCSGSGYAGRHCQFATLEKNCQALYDLGERRSGIYLIDPDGSGPLDPVYVVCNMNDDMGNAWTTVSHNFPSSTQVRSYSTRDTTFLIEYKYNVKRKKLGISVNTLLVTFSFSKSTWFRSAAYVGNFSMIGQTKGMCPCGVQKSCVEEGLLCNCDANSPQNTQDTGYNYNQYSGIVAMTFMGEGKTEGWADVTLGPLECTGPGSSYVTNFTFSLKFLFSGSKDIVQFTGLGAIIQIAPWKGKSILLWFRTGASSSSVILDQQAHDGRYFMITIENGNVLLLGSKLRFLFDLTKKRDNGKKRIVELDIQNNEVPERWHRITVEHIDREIRFTCDRSQAFYLLQPSEYLDRYTFAKKMRIGGDENNEFSRYFGCLMQLNLDGHAIDFEQNFLKFNTSGVKAGCQNFCHQSPCLNGGKCYEDYAMSSFGCNCQNPWAHIGINCETDINKDTDVAFLDAPDAYLTIRDLQDNALSSSIVFSFRTDQAEGLLLYAHDQFYNFIQVHLLEESKVVLTLNDLLRVKQCTVTVAAPRFNNLQWNQVAVIYGTDETRLCLESSCCSIEGQRNLQPAYAFRFNDPESLLTVIPPRAPVVSDTVFKYTLLYIGGLPSMSSRTRTKRQAVYLTGIKKFVGCMRGLRVGSQTVKLRNSELAESFSNFGLQLEGGSFVSFDMRRLEQSSSSSLQPTLVVIRFAFSSTAPFGAHRSLLVAMVNQRGVGFNIRLSELFLSAEFRGYYKSTEEKMNGKFLDGLRHFVYVIFRRDESIIQIDAQYKVVNIGLVDQLFSNLLWIGGSSDAELMKASDKYEGCISNVEVEVHSDESFVTPIFQPVAENAYAFQFISYNQSDPVFTSCASFERPPPSTTVEPLATMPEWNVELETVRHSRPTTTTTTTTEITTTELLQITEAADPSTGWNKLGVAVAITAFLTLLVIIIVCLLLWAKKRKKSYLTNEKHIRNGRRFPEVCQ</sequence>
<proteinExistence type="predicted"/>
<protein>
    <submittedName>
        <fullName evidence="8">Axotactin isoform d</fullName>
    </submittedName>
</protein>
<evidence type="ECO:0000313" key="9">
    <source>
        <dbReference type="Proteomes" id="UP000030665"/>
    </source>
</evidence>
<feature type="domain" description="Fibrinogen C-terminal" evidence="7">
    <location>
        <begin position="481"/>
        <end position="536"/>
    </location>
</feature>
<evidence type="ECO:0000259" key="7">
    <source>
        <dbReference type="PROSITE" id="PS51406"/>
    </source>
</evidence>
<feature type="non-terminal residue" evidence="8">
    <location>
        <position position="1428"/>
    </location>
</feature>
<dbReference type="OrthoDB" id="5989513at2759"/>
<evidence type="ECO:0000256" key="2">
    <source>
        <dbReference type="PROSITE-ProRule" id="PRU00076"/>
    </source>
</evidence>
<dbReference type="PROSITE" id="PS50026">
    <property type="entry name" value="EGF_3"/>
    <property type="match status" value="3"/>
</dbReference>
<comment type="caution">
    <text evidence="2">Lacks conserved residue(s) required for the propagation of feature annotation.</text>
</comment>
<dbReference type="EMBL" id="HG806627">
    <property type="protein sequence ID" value="CDW59534.1"/>
    <property type="molecule type" value="Genomic_DNA"/>
</dbReference>
<feature type="disulfide bond" evidence="2">
    <location>
        <begin position="878"/>
        <end position="895"/>
    </location>
</feature>
<dbReference type="PROSITE" id="PS51406">
    <property type="entry name" value="FIBRINOGEN_C_2"/>
    <property type="match status" value="1"/>
</dbReference>
<feature type="disulfide bond" evidence="2">
    <location>
        <begin position="223"/>
        <end position="240"/>
    </location>
</feature>
<dbReference type="SMART" id="SM00282">
    <property type="entry name" value="LamG"/>
    <property type="match status" value="2"/>
</dbReference>
<keyword evidence="4" id="KW-0732">Signal</keyword>
<feature type="domain" description="EGF-like" evidence="6">
    <location>
        <begin position="444"/>
        <end position="482"/>
    </location>
</feature>
<dbReference type="STRING" id="36087.A0A077ZIA7"/>
<feature type="signal peptide" evidence="4">
    <location>
        <begin position="1"/>
        <end position="25"/>
    </location>
</feature>
<dbReference type="Proteomes" id="UP000030665">
    <property type="component" value="Unassembled WGS sequence"/>
</dbReference>
<evidence type="ECO:0000259" key="6">
    <source>
        <dbReference type="PROSITE" id="PS50026"/>
    </source>
</evidence>
<dbReference type="InterPro" id="IPR013320">
    <property type="entry name" value="ConA-like_dom_sf"/>
</dbReference>
<dbReference type="InterPro" id="IPR036056">
    <property type="entry name" value="Fibrinogen-like_C"/>
</dbReference>
<accession>A0A077ZIA7</accession>
<keyword evidence="3" id="KW-0812">Transmembrane</keyword>
<dbReference type="SUPFAM" id="SSF49899">
    <property type="entry name" value="Concanavalin A-like lectins/glucanases"/>
    <property type="match status" value="5"/>
</dbReference>
<gene>
    <name evidence="8" type="ORF">TTRE_0000787001</name>
</gene>
<evidence type="ECO:0000259" key="5">
    <source>
        <dbReference type="PROSITE" id="PS50025"/>
    </source>
</evidence>
<dbReference type="InterPro" id="IPR002181">
    <property type="entry name" value="Fibrinogen_a/b/g_C_dom"/>
</dbReference>